<evidence type="ECO:0000256" key="3">
    <source>
        <dbReference type="ARBA" id="ARBA00023315"/>
    </source>
</evidence>
<dbReference type="CDD" id="cd04301">
    <property type="entry name" value="NAT_SF"/>
    <property type="match status" value="2"/>
</dbReference>
<dbReference type="SUPFAM" id="SSF55729">
    <property type="entry name" value="Acyl-CoA N-acyltransferases (Nat)"/>
    <property type="match status" value="2"/>
</dbReference>
<dbReference type="InterPro" id="IPR051016">
    <property type="entry name" value="Diverse_Substrate_AcTransf"/>
</dbReference>
<name>A0A914I294_GLORO</name>
<dbReference type="PANTHER" id="PTHR10545:SF29">
    <property type="entry name" value="GH14572P-RELATED"/>
    <property type="match status" value="1"/>
</dbReference>
<evidence type="ECO:0000256" key="1">
    <source>
        <dbReference type="ARBA" id="ARBA00008694"/>
    </source>
</evidence>
<dbReference type="Gene3D" id="3.40.630.30">
    <property type="match status" value="2"/>
</dbReference>
<keyword evidence="5" id="KW-1185">Reference proteome</keyword>
<proteinExistence type="inferred from homology"/>
<comment type="similarity">
    <text evidence="1">Belongs to the acetyltransferase family.</text>
</comment>
<evidence type="ECO:0000313" key="5">
    <source>
        <dbReference type="Proteomes" id="UP000887572"/>
    </source>
</evidence>
<keyword evidence="2" id="KW-0808">Transferase</keyword>
<evidence type="ECO:0000313" key="6">
    <source>
        <dbReference type="WBParaSite" id="Gr19_v10_g6207.t1"/>
    </source>
</evidence>
<dbReference type="InterPro" id="IPR000182">
    <property type="entry name" value="GNAT_dom"/>
</dbReference>
<sequence length="319" mass="35450">MSVVENFTELRVREAASSDEENENDARLLRALIQELADFQGLSDGPRVGADQLQRHLKNGAATALIATATKGGGQNCEKMEADGEKEMVVGYAVYFVCPSVQFGKVFFLEDLYLRPDFRRHKFGSQLMQRLSECARTSRSDAFLWNAHSFNKGAILFYNSLGSLPDIKLTVLDNVHLNEKAAIKLAEDWCRLCDNASPAPNAEKKALLQAVRVGGFRIIQAQNLYGTVLGIALFHHCAFSTWNGPYITIDRLRVHAEHRRKGIGKKLVAELFSIAAELNCPKIRWTAHADASTDALFTSFGATNLTEKEGCLLFQLKLN</sequence>
<dbReference type="WBParaSite" id="Gr19_v10_g6207.t1">
    <property type="protein sequence ID" value="Gr19_v10_g6207.t1"/>
    <property type="gene ID" value="Gr19_v10_g6207"/>
</dbReference>
<reference evidence="6" key="1">
    <citation type="submission" date="2022-11" db="UniProtKB">
        <authorList>
            <consortium name="WormBaseParasite"/>
        </authorList>
    </citation>
    <scope>IDENTIFICATION</scope>
</reference>
<dbReference type="AlphaFoldDB" id="A0A914I294"/>
<dbReference type="InterPro" id="IPR016181">
    <property type="entry name" value="Acyl_CoA_acyltransferase"/>
</dbReference>
<dbReference type="GO" id="GO:0008080">
    <property type="term" value="F:N-acetyltransferase activity"/>
    <property type="evidence" value="ECO:0007669"/>
    <property type="project" value="TreeGrafter"/>
</dbReference>
<accession>A0A914I294</accession>
<feature type="domain" description="N-acetyltransferase" evidence="4">
    <location>
        <begin position="10"/>
        <end position="184"/>
    </location>
</feature>
<protein>
    <submittedName>
        <fullName evidence="6">N-acetyltransferase domain-containing protein</fullName>
    </submittedName>
</protein>
<keyword evidence="3" id="KW-0012">Acyltransferase</keyword>
<organism evidence="5 6">
    <name type="scientific">Globodera rostochiensis</name>
    <name type="common">Golden nematode worm</name>
    <name type="synonym">Heterodera rostochiensis</name>
    <dbReference type="NCBI Taxonomy" id="31243"/>
    <lineage>
        <taxon>Eukaryota</taxon>
        <taxon>Metazoa</taxon>
        <taxon>Ecdysozoa</taxon>
        <taxon>Nematoda</taxon>
        <taxon>Chromadorea</taxon>
        <taxon>Rhabditida</taxon>
        <taxon>Tylenchina</taxon>
        <taxon>Tylenchomorpha</taxon>
        <taxon>Tylenchoidea</taxon>
        <taxon>Heteroderidae</taxon>
        <taxon>Heteroderinae</taxon>
        <taxon>Globodera</taxon>
    </lineage>
</organism>
<feature type="domain" description="N-acetyltransferase" evidence="4">
    <location>
        <begin position="175"/>
        <end position="319"/>
    </location>
</feature>
<dbReference type="PANTHER" id="PTHR10545">
    <property type="entry name" value="DIAMINE N-ACETYLTRANSFERASE"/>
    <property type="match status" value="1"/>
</dbReference>
<dbReference type="Pfam" id="PF00583">
    <property type="entry name" value="Acetyltransf_1"/>
    <property type="match status" value="2"/>
</dbReference>
<evidence type="ECO:0000259" key="4">
    <source>
        <dbReference type="PROSITE" id="PS51186"/>
    </source>
</evidence>
<evidence type="ECO:0000256" key="2">
    <source>
        <dbReference type="ARBA" id="ARBA00022679"/>
    </source>
</evidence>
<dbReference type="Proteomes" id="UP000887572">
    <property type="component" value="Unplaced"/>
</dbReference>
<dbReference type="PROSITE" id="PS51186">
    <property type="entry name" value="GNAT"/>
    <property type="match status" value="2"/>
</dbReference>